<evidence type="ECO:0000256" key="1">
    <source>
        <dbReference type="ARBA" id="ARBA00004141"/>
    </source>
</evidence>
<dbReference type="InterPro" id="IPR011701">
    <property type="entry name" value="MFS"/>
</dbReference>
<keyword evidence="5" id="KW-0812">Transmembrane</keyword>
<dbReference type="PROSITE" id="PS50893">
    <property type="entry name" value="ABC_TRANSPORTER_2"/>
    <property type="match status" value="2"/>
</dbReference>
<keyword evidence="5" id="KW-1133">Transmembrane helix</keyword>
<keyword evidence="2" id="KW-0547">Nucleotide-binding</keyword>
<feature type="transmembrane region" description="Helical" evidence="5">
    <location>
        <begin position="867"/>
        <end position="885"/>
    </location>
</feature>
<feature type="transmembrane region" description="Helical" evidence="5">
    <location>
        <begin position="1057"/>
        <end position="1079"/>
    </location>
</feature>
<keyword evidence="9" id="KW-1185">Reference proteome</keyword>
<dbReference type="Pfam" id="PF00005">
    <property type="entry name" value="ABC_tran"/>
    <property type="match status" value="2"/>
</dbReference>
<gene>
    <name evidence="8" type="ORF">CCMP2556_LOCUS4046</name>
</gene>
<evidence type="ECO:0000313" key="9">
    <source>
        <dbReference type="Proteomes" id="UP001642484"/>
    </source>
</evidence>
<feature type="transmembrane region" description="Helical" evidence="5">
    <location>
        <begin position="6"/>
        <end position="22"/>
    </location>
</feature>
<dbReference type="CDD" id="cd03221">
    <property type="entry name" value="ABCF_EF-3"/>
    <property type="match status" value="2"/>
</dbReference>
<dbReference type="Pfam" id="PF07690">
    <property type="entry name" value="MFS_1"/>
    <property type="match status" value="1"/>
</dbReference>
<dbReference type="Gene3D" id="1.20.1250.20">
    <property type="entry name" value="MFS general substrate transporter like domains"/>
    <property type="match status" value="2"/>
</dbReference>
<feature type="transmembrane region" description="Helical" evidence="5">
    <location>
        <begin position="841"/>
        <end position="861"/>
    </location>
</feature>
<dbReference type="InterPro" id="IPR003439">
    <property type="entry name" value="ABC_transporter-like_ATP-bd"/>
</dbReference>
<feature type="transmembrane region" description="Helical" evidence="5">
    <location>
        <begin position="921"/>
        <end position="945"/>
    </location>
</feature>
<accession>A0ABP0HZ59</accession>
<keyword evidence="5" id="KW-0472">Membrane</keyword>
<keyword evidence="3" id="KW-0067">ATP-binding</keyword>
<dbReference type="EMBL" id="CAXAMN010001636">
    <property type="protein sequence ID" value="CAK8995500.1"/>
    <property type="molecule type" value="Genomic_DNA"/>
</dbReference>
<feature type="transmembrane region" description="Helical" evidence="5">
    <location>
        <begin position="1021"/>
        <end position="1045"/>
    </location>
</feature>
<feature type="transmembrane region" description="Helical" evidence="5">
    <location>
        <begin position="998"/>
        <end position="1015"/>
    </location>
</feature>
<protein>
    <submittedName>
        <fullName evidence="8">Uncharacterized protein</fullName>
    </submittedName>
</protein>
<feature type="domain" description="ABC transporter" evidence="7">
    <location>
        <begin position="39"/>
        <end position="315"/>
    </location>
</feature>
<evidence type="ECO:0000256" key="5">
    <source>
        <dbReference type="SAM" id="Phobius"/>
    </source>
</evidence>
<organism evidence="8 9">
    <name type="scientific">Durusdinium trenchii</name>
    <dbReference type="NCBI Taxonomy" id="1381693"/>
    <lineage>
        <taxon>Eukaryota</taxon>
        <taxon>Sar</taxon>
        <taxon>Alveolata</taxon>
        <taxon>Dinophyceae</taxon>
        <taxon>Suessiales</taxon>
        <taxon>Symbiodiniaceae</taxon>
        <taxon>Durusdinium</taxon>
    </lineage>
</organism>
<feature type="transmembrane region" description="Helical" evidence="5">
    <location>
        <begin position="1085"/>
        <end position="1106"/>
    </location>
</feature>
<feature type="domain" description="ABC transporter" evidence="7">
    <location>
        <begin position="375"/>
        <end position="607"/>
    </location>
</feature>
<dbReference type="InterPro" id="IPR036259">
    <property type="entry name" value="MFS_trans_sf"/>
</dbReference>
<feature type="transmembrane region" description="Helical" evidence="5">
    <location>
        <begin position="801"/>
        <end position="820"/>
    </location>
</feature>
<feature type="transmembrane region" description="Helical" evidence="5">
    <location>
        <begin position="777"/>
        <end position="795"/>
    </location>
</feature>
<evidence type="ECO:0000259" key="6">
    <source>
        <dbReference type="PROSITE" id="PS50850"/>
    </source>
</evidence>
<evidence type="ECO:0000256" key="3">
    <source>
        <dbReference type="ARBA" id="ARBA00022840"/>
    </source>
</evidence>
<dbReference type="Proteomes" id="UP001642484">
    <property type="component" value="Unassembled WGS sequence"/>
</dbReference>
<feature type="compositionally biased region" description="Basic and acidic residues" evidence="4">
    <location>
        <begin position="611"/>
        <end position="632"/>
    </location>
</feature>
<dbReference type="SUPFAM" id="SSF103473">
    <property type="entry name" value="MFS general substrate transporter"/>
    <property type="match status" value="1"/>
</dbReference>
<feature type="domain" description="Major facilitator superfamily (MFS) profile" evidence="6">
    <location>
        <begin position="679"/>
        <end position="1111"/>
    </location>
</feature>
<evidence type="ECO:0000256" key="4">
    <source>
        <dbReference type="SAM" id="MobiDB-lite"/>
    </source>
</evidence>
<dbReference type="SMART" id="SM00382">
    <property type="entry name" value="AAA"/>
    <property type="match status" value="2"/>
</dbReference>
<evidence type="ECO:0000256" key="2">
    <source>
        <dbReference type="ARBA" id="ARBA00022741"/>
    </source>
</evidence>
<sequence>MGQTTKWWLSWAFFFAAPSFLLPQRPQPRRHLTAQRAVLEIKDVRGTHDELRTLFQIEELKIEKGRKVAVVGANGCGKSTLLSYLSGQATPREGSVRLKPRAHITIVEHLGCLGLGDRQNPTFDAKKTVLDTIYEKSNSPVARAAHDFRAACALGGEALSKAMDQMDAMPEAWTWDEQVAEVAEELGLSTLLQRPVGTLSGGEERRVALAAALVDLPQTDLLILDEPTNHLSAEGCDFLQEKLRAAKDLSLVLVSHDRYFLDRVCDEIFEIDWNGETFLHPGSWASFLERRAQRYETRAGQVQDAKVQLRRAEEWARRGASGRGTKNKAQMMAVDELRNKAKAVVAANDGTPDLQNNLLKGKALSTSSSGLVGRVVLQDIVVEVPNRGRVLNNISVCFEKGEKVGVVGPNGAGKSTLLKTLVGDIEPNSGEVFIGQGVLIGCLSQTPPEWPDPNRRVIEVVSDMATVAMTQADDGVLGRGAESMSLQRRRAAMLKAVNFAESRWSTPVGMLSGGENRRLQLLRVLVERPNVLLLDEPTNDLDAVTVDSLESMLQRYPGTVVLVSHDRSLLDGVCGSFLVMQEDGSQPMLWTGSFHDLLVTQHKKQKASKNPAEEKETKLAADKADEASKNKQRKELVRLEGQITQMDEKLAVIDQQLADQWDEPEEVEKLVAQRAKVEAKQAQAVGSFNAKNSRSSVMSMSRWLPDPWSGKAQAELTVAEEKSMRRGLAEIGKLQSLFPLAYGSSSFLAVNIVVQKSESLLGFLGGLLGDLLSPKRVFALGLCVCSLLNIAFGMSSTLPQFAFFWLLNGCFQGLAAPPCVKMITNWFDPKERGFWWSVWHASINLGGFLCPFFAGGLAGTYGWRYGMLGPGFLGLLTVALCYLAMSDGPKATSGTSAKKEVVKTEPEVSLMEGILLNPVQWALGLAYMLVYVCRQGLSVWGIFYLMQTGGLSPAKAAALFSGFELGGFVGNLTAGSLSDLLLRRARPGAGDVGQRAKVVCIYFLATLLLVPALRQCPNWPWLQYILLLGLGHFLSGAQLLLPLVANESAPKAWSTTATGFIGWVGYFGAALSGFPLARVVQALGWPYYFSLLTFAAGSGALLVLPLRNLRSWKQRVEMGLID</sequence>
<reference evidence="8 9" key="1">
    <citation type="submission" date="2024-02" db="EMBL/GenBank/DDBJ databases">
        <authorList>
            <person name="Chen Y."/>
            <person name="Shah S."/>
            <person name="Dougan E. K."/>
            <person name="Thang M."/>
            <person name="Chan C."/>
        </authorList>
    </citation>
    <scope>NUCLEOTIDE SEQUENCE [LARGE SCALE GENOMIC DNA]</scope>
</reference>
<feature type="region of interest" description="Disordered" evidence="4">
    <location>
        <begin position="603"/>
        <end position="632"/>
    </location>
</feature>
<dbReference type="InterPro" id="IPR003593">
    <property type="entry name" value="AAA+_ATPase"/>
</dbReference>
<name>A0ABP0HZ59_9DINO</name>
<dbReference type="InterPro" id="IPR020846">
    <property type="entry name" value="MFS_dom"/>
</dbReference>
<dbReference type="InterPro" id="IPR027417">
    <property type="entry name" value="P-loop_NTPase"/>
</dbReference>
<evidence type="ECO:0000313" key="8">
    <source>
        <dbReference type="EMBL" id="CAK8995500.1"/>
    </source>
</evidence>
<proteinExistence type="predicted"/>
<dbReference type="SUPFAM" id="SSF52540">
    <property type="entry name" value="P-loop containing nucleoside triphosphate hydrolases"/>
    <property type="match status" value="2"/>
</dbReference>
<dbReference type="PANTHER" id="PTHR42855">
    <property type="entry name" value="ABC TRANSPORTER ATP-BINDING SUBUNIT"/>
    <property type="match status" value="1"/>
</dbReference>
<dbReference type="InterPro" id="IPR051309">
    <property type="entry name" value="ABCF_ATPase"/>
</dbReference>
<comment type="subcellular location">
    <subcellularLocation>
        <location evidence="1">Membrane</location>
        <topology evidence="1">Multi-pass membrane protein</topology>
    </subcellularLocation>
</comment>
<evidence type="ECO:0000259" key="7">
    <source>
        <dbReference type="PROSITE" id="PS50893"/>
    </source>
</evidence>
<dbReference type="PROSITE" id="PS50850">
    <property type="entry name" value="MFS"/>
    <property type="match status" value="1"/>
</dbReference>
<dbReference type="PANTHER" id="PTHR42855:SF1">
    <property type="entry name" value="ABC TRANSPORTER DOMAIN-CONTAINING PROTEIN"/>
    <property type="match status" value="1"/>
</dbReference>
<comment type="caution">
    <text evidence="8">The sequence shown here is derived from an EMBL/GenBank/DDBJ whole genome shotgun (WGS) entry which is preliminary data.</text>
</comment>
<dbReference type="Gene3D" id="3.40.50.300">
    <property type="entry name" value="P-loop containing nucleotide triphosphate hydrolases"/>
    <property type="match status" value="2"/>
</dbReference>